<reference evidence="2" key="1">
    <citation type="submission" date="2015-11" db="EMBL/GenBank/DDBJ databases">
        <authorList>
            <person name="Kim K.M."/>
        </authorList>
    </citation>
    <scope>NUCLEOTIDE SEQUENCE [LARGE SCALE GENOMIC DNA]</scope>
    <source>
        <strain evidence="2">KCTC 12086</strain>
    </source>
</reference>
<dbReference type="RefSeq" id="WP_058028949.1">
    <property type="nucleotide sequence ID" value="NZ_CP013187.1"/>
</dbReference>
<gene>
    <name evidence="1" type="ORF">PP2015_670</name>
</gene>
<evidence type="ECO:0000313" key="2">
    <source>
        <dbReference type="Proteomes" id="UP000061457"/>
    </source>
</evidence>
<evidence type="ECO:0000313" key="1">
    <source>
        <dbReference type="EMBL" id="ALO41190.1"/>
    </source>
</evidence>
<dbReference type="STRING" id="161398.PP2015_670"/>
<keyword evidence="2" id="KW-1185">Reference proteome</keyword>
<dbReference type="KEGG" id="pphe:PP2015_670"/>
<organism evidence="1 2">
    <name type="scientific">Pseudoalteromonas phenolica</name>
    <dbReference type="NCBI Taxonomy" id="161398"/>
    <lineage>
        <taxon>Bacteria</taxon>
        <taxon>Pseudomonadati</taxon>
        <taxon>Pseudomonadota</taxon>
        <taxon>Gammaproteobacteria</taxon>
        <taxon>Alteromonadales</taxon>
        <taxon>Pseudoalteromonadaceae</taxon>
        <taxon>Pseudoalteromonas</taxon>
    </lineage>
</organism>
<proteinExistence type="predicted"/>
<name>A0A0S2JZ00_9GAMM</name>
<dbReference type="OrthoDB" id="5817318at2"/>
<dbReference type="EMBL" id="CP013187">
    <property type="protein sequence ID" value="ALO41190.1"/>
    <property type="molecule type" value="Genomic_DNA"/>
</dbReference>
<dbReference type="Proteomes" id="UP000061457">
    <property type="component" value="Chromosome I"/>
</dbReference>
<dbReference type="AlphaFoldDB" id="A0A0S2JZ00"/>
<accession>A0A0S2JZ00</accession>
<protein>
    <submittedName>
        <fullName evidence="1">Uncharacterized protein</fullName>
    </submittedName>
</protein>
<dbReference type="PATRIC" id="fig|161398.10.peg.683"/>
<sequence>MQANELKRGEWVEYNSHPVEVVAIDAHKQQATVWDEQTSTHQTLSISELNADPQCHCDSHQYY</sequence>